<reference evidence="3 4" key="1">
    <citation type="submission" date="2020-05" db="EMBL/GenBank/DDBJ databases">
        <title>Draft genome sequence of Desulfovibrio sp. strain HN2T.</title>
        <authorList>
            <person name="Ueno A."/>
            <person name="Tamazawa S."/>
            <person name="Tamamura S."/>
            <person name="Murakami T."/>
            <person name="Kiyama T."/>
            <person name="Inomata H."/>
            <person name="Amano Y."/>
            <person name="Miyakawa K."/>
            <person name="Tamaki H."/>
            <person name="Naganuma T."/>
            <person name="Kaneko K."/>
        </authorList>
    </citation>
    <scope>NUCLEOTIDE SEQUENCE [LARGE SCALE GENOMIC DNA]</scope>
    <source>
        <strain evidence="3 4">HN2</strain>
    </source>
</reference>
<dbReference type="RefSeq" id="WP_174404164.1">
    <property type="nucleotide sequence ID" value="NZ_BLVO01000012.1"/>
</dbReference>
<dbReference type="PANTHER" id="PTHR43833">
    <property type="entry name" value="POTASSIUM CHANNEL PROTEIN 2-RELATED-RELATED"/>
    <property type="match status" value="1"/>
</dbReference>
<dbReference type="InterPro" id="IPR036291">
    <property type="entry name" value="NAD(P)-bd_dom_sf"/>
</dbReference>
<dbReference type="Pfam" id="PF02080">
    <property type="entry name" value="TrkA_C"/>
    <property type="match status" value="1"/>
</dbReference>
<evidence type="ECO:0000259" key="1">
    <source>
        <dbReference type="PROSITE" id="PS51201"/>
    </source>
</evidence>
<name>A0A7J0BFG1_9BACT</name>
<dbReference type="GO" id="GO:0006813">
    <property type="term" value="P:potassium ion transport"/>
    <property type="evidence" value="ECO:0007669"/>
    <property type="project" value="InterPro"/>
</dbReference>
<dbReference type="Gene3D" id="3.30.70.1450">
    <property type="entry name" value="Regulator of K+ conductance, C-terminal domain"/>
    <property type="match status" value="1"/>
</dbReference>
<sequence>MKKKLEVGIIGLGKFGLPLAKALVEKGHSVVGVDAGESRIRQAQGVLDHVYIADAKDSTVLHQLRFQDLDMVVVSVGSSMEASILIVFNLLEMGVKRLAVKAITPEHKKILSRLGVETIVQPEQDAALTLAHRISNPGLLDLLQLGGGVVLQELEVDKWEGKTLMDLHLTGKGIMVVAMHKPGEKDYTFVPPADKPLQRGETLAVIGYEKDVLDLEP</sequence>
<organism evidence="3 4">
    <name type="scientific">Desulfovibrio subterraneus</name>
    <dbReference type="NCBI Taxonomy" id="2718620"/>
    <lineage>
        <taxon>Bacteria</taxon>
        <taxon>Pseudomonadati</taxon>
        <taxon>Thermodesulfobacteriota</taxon>
        <taxon>Desulfovibrionia</taxon>
        <taxon>Desulfovibrionales</taxon>
        <taxon>Desulfovibrionaceae</taxon>
        <taxon>Desulfovibrio</taxon>
    </lineage>
</organism>
<dbReference type="GO" id="GO:0008324">
    <property type="term" value="F:monoatomic cation transmembrane transporter activity"/>
    <property type="evidence" value="ECO:0007669"/>
    <property type="project" value="InterPro"/>
</dbReference>
<dbReference type="Proteomes" id="UP000503840">
    <property type="component" value="Unassembled WGS sequence"/>
</dbReference>
<dbReference type="InterPro" id="IPR006037">
    <property type="entry name" value="RCK_C"/>
</dbReference>
<feature type="domain" description="RCK N-terminal" evidence="1">
    <location>
        <begin position="4"/>
        <end position="120"/>
    </location>
</feature>
<dbReference type="SUPFAM" id="SSF116726">
    <property type="entry name" value="TrkA C-terminal domain-like"/>
    <property type="match status" value="1"/>
</dbReference>
<dbReference type="Pfam" id="PF02254">
    <property type="entry name" value="TrkA_N"/>
    <property type="match status" value="1"/>
</dbReference>
<protein>
    <submittedName>
        <fullName evidence="3">Potassium uptake protein TrkA</fullName>
    </submittedName>
</protein>
<dbReference type="Gene3D" id="3.40.50.720">
    <property type="entry name" value="NAD(P)-binding Rossmann-like Domain"/>
    <property type="match status" value="1"/>
</dbReference>
<dbReference type="PANTHER" id="PTHR43833:SF7">
    <property type="entry name" value="KTR SYSTEM POTASSIUM UPTAKE PROTEIN C"/>
    <property type="match status" value="1"/>
</dbReference>
<dbReference type="SUPFAM" id="SSF51735">
    <property type="entry name" value="NAD(P)-binding Rossmann-fold domains"/>
    <property type="match status" value="1"/>
</dbReference>
<accession>A0A7J0BFG1</accession>
<proteinExistence type="predicted"/>
<dbReference type="InterPro" id="IPR050721">
    <property type="entry name" value="Trk_Ktr_HKT_K-transport"/>
</dbReference>
<dbReference type="PROSITE" id="PS51201">
    <property type="entry name" value="RCK_N"/>
    <property type="match status" value="1"/>
</dbReference>
<dbReference type="InterPro" id="IPR003148">
    <property type="entry name" value="RCK_N"/>
</dbReference>
<feature type="domain" description="RCK C-terminal" evidence="2">
    <location>
        <begin position="137"/>
        <end position="217"/>
    </location>
</feature>
<gene>
    <name evidence="3" type="ORF">DSM101010T_08180</name>
</gene>
<comment type="caution">
    <text evidence="3">The sequence shown here is derived from an EMBL/GenBank/DDBJ whole genome shotgun (WGS) entry which is preliminary data.</text>
</comment>
<dbReference type="PROSITE" id="PS51202">
    <property type="entry name" value="RCK_C"/>
    <property type="match status" value="1"/>
</dbReference>
<evidence type="ECO:0000259" key="2">
    <source>
        <dbReference type="PROSITE" id="PS51202"/>
    </source>
</evidence>
<evidence type="ECO:0000313" key="4">
    <source>
        <dbReference type="Proteomes" id="UP000503840"/>
    </source>
</evidence>
<dbReference type="AlphaFoldDB" id="A0A7J0BFG1"/>
<dbReference type="EMBL" id="BLVO01000012">
    <property type="protein sequence ID" value="GFM32453.1"/>
    <property type="molecule type" value="Genomic_DNA"/>
</dbReference>
<dbReference type="InterPro" id="IPR036721">
    <property type="entry name" value="RCK_C_sf"/>
</dbReference>
<evidence type="ECO:0000313" key="3">
    <source>
        <dbReference type="EMBL" id="GFM32453.1"/>
    </source>
</evidence>
<keyword evidence="4" id="KW-1185">Reference proteome</keyword>